<feature type="transmembrane region" description="Helical" evidence="5">
    <location>
        <begin position="140"/>
        <end position="161"/>
    </location>
</feature>
<accession>A0ABZ0Q659</accession>
<evidence type="ECO:0000313" key="7">
    <source>
        <dbReference type="EMBL" id="WPC21844.1"/>
    </source>
</evidence>
<keyword evidence="3 5" id="KW-1133">Transmembrane helix</keyword>
<evidence type="ECO:0000256" key="5">
    <source>
        <dbReference type="SAM" id="Phobius"/>
    </source>
</evidence>
<evidence type="ECO:0000256" key="1">
    <source>
        <dbReference type="ARBA" id="ARBA00004141"/>
    </source>
</evidence>
<dbReference type="EMBL" id="CP104778">
    <property type="protein sequence ID" value="WPC21844.1"/>
    <property type="molecule type" value="Genomic_DNA"/>
</dbReference>
<organism evidence="7 8">
    <name type="scientific">Pediococcus inopinatus</name>
    <dbReference type="NCBI Taxonomy" id="114090"/>
    <lineage>
        <taxon>Bacteria</taxon>
        <taxon>Bacillati</taxon>
        <taxon>Bacillota</taxon>
        <taxon>Bacilli</taxon>
        <taxon>Lactobacillales</taxon>
        <taxon>Lactobacillaceae</taxon>
        <taxon>Pediococcus</taxon>
    </lineage>
</organism>
<keyword evidence="4 5" id="KW-0472">Membrane</keyword>
<evidence type="ECO:0000313" key="8">
    <source>
        <dbReference type="Proteomes" id="UP001302696"/>
    </source>
</evidence>
<feature type="domain" description="ABC-2 type transporter transmembrane" evidence="6">
    <location>
        <begin position="1"/>
        <end position="129"/>
    </location>
</feature>
<keyword evidence="2 5" id="KW-0812">Transmembrane</keyword>
<feature type="transmembrane region" description="Helical" evidence="5">
    <location>
        <begin position="20"/>
        <end position="42"/>
    </location>
</feature>
<dbReference type="Proteomes" id="UP001302696">
    <property type="component" value="Chromosome"/>
</dbReference>
<dbReference type="PANTHER" id="PTHR43229:SF2">
    <property type="entry name" value="NODULATION PROTEIN J"/>
    <property type="match status" value="1"/>
</dbReference>
<dbReference type="InterPro" id="IPR013525">
    <property type="entry name" value="ABC2_TM"/>
</dbReference>
<name>A0ABZ0Q659_9LACO</name>
<gene>
    <name evidence="7" type="ORF">N6G96_01085</name>
</gene>
<reference evidence="8" key="1">
    <citation type="submission" date="2024-06" db="EMBL/GenBank/DDBJ databases">
        <authorList>
            <person name="Chang H.C."/>
            <person name="Mun S.Y."/>
        </authorList>
    </citation>
    <scope>NUCLEOTIDE SEQUENCE [LARGE SCALE GENOMIC DNA]</scope>
    <source>
        <strain evidence="8">KT1</strain>
    </source>
</reference>
<dbReference type="Pfam" id="PF01061">
    <property type="entry name" value="ABC2_membrane"/>
    <property type="match status" value="1"/>
</dbReference>
<evidence type="ECO:0000256" key="4">
    <source>
        <dbReference type="ARBA" id="ARBA00023136"/>
    </source>
</evidence>
<evidence type="ECO:0000256" key="2">
    <source>
        <dbReference type="ARBA" id="ARBA00022692"/>
    </source>
</evidence>
<evidence type="ECO:0000256" key="3">
    <source>
        <dbReference type="ARBA" id="ARBA00022989"/>
    </source>
</evidence>
<dbReference type="PANTHER" id="PTHR43229">
    <property type="entry name" value="NODULATION PROTEIN J"/>
    <property type="match status" value="1"/>
</dbReference>
<protein>
    <submittedName>
        <fullName evidence="7">ABC transporter permease</fullName>
    </submittedName>
</protein>
<feature type="transmembrane region" description="Helical" evidence="5">
    <location>
        <begin position="83"/>
        <end position="103"/>
    </location>
</feature>
<dbReference type="RefSeq" id="WP_057775438.1">
    <property type="nucleotide sequence ID" value="NZ_BBIM01000044.1"/>
</dbReference>
<keyword evidence="8" id="KW-1185">Reference proteome</keyword>
<sequence length="164" mass="17881">MFDRFKSLPISKSAVLNGQAVASVIFMMTSVILVLAVGFLVGFRSQASFFEWVLAASLLIIFSIAITWLSIPFALAAQSVDGASAFSYLVLILLFVSSAFVPVSGMPRIIQIFAENQPMTQVIQTMRQLLASQPIGNHGWLALAWLVGIALISYIAGTRIYRHV</sequence>
<comment type="subcellular location">
    <subcellularLocation>
        <location evidence="1">Membrane</location>
        <topology evidence="1">Multi-pass membrane protein</topology>
    </subcellularLocation>
</comment>
<feature type="transmembrane region" description="Helical" evidence="5">
    <location>
        <begin position="49"/>
        <end position="71"/>
    </location>
</feature>
<evidence type="ECO:0000259" key="6">
    <source>
        <dbReference type="Pfam" id="PF01061"/>
    </source>
</evidence>
<dbReference type="InterPro" id="IPR051784">
    <property type="entry name" value="Nod_factor_ABC_transporter"/>
</dbReference>
<proteinExistence type="predicted"/>